<dbReference type="PANTHER" id="PTHR33164">
    <property type="entry name" value="TRANSCRIPTIONAL REGULATOR, MARR FAMILY"/>
    <property type="match status" value="1"/>
</dbReference>
<keyword evidence="2" id="KW-0238">DNA-binding</keyword>
<dbReference type="RefSeq" id="WP_090947065.1">
    <property type="nucleotide sequence ID" value="NZ_FNDJ01000050.1"/>
</dbReference>
<dbReference type="Gene3D" id="1.10.10.10">
    <property type="entry name" value="Winged helix-like DNA-binding domain superfamily/Winged helix DNA-binding domain"/>
    <property type="match status" value="1"/>
</dbReference>
<dbReference type="Pfam" id="PF12802">
    <property type="entry name" value="MarR_2"/>
    <property type="match status" value="1"/>
</dbReference>
<dbReference type="PROSITE" id="PS50995">
    <property type="entry name" value="HTH_MARR_2"/>
    <property type="match status" value="1"/>
</dbReference>
<feature type="domain" description="HTH marR-type" evidence="1">
    <location>
        <begin position="1"/>
        <end position="141"/>
    </location>
</feature>
<evidence type="ECO:0000259" key="1">
    <source>
        <dbReference type="PROSITE" id="PS50995"/>
    </source>
</evidence>
<dbReference type="GO" id="GO:0003677">
    <property type="term" value="F:DNA binding"/>
    <property type="evidence" value="ECO:0007669"/>
    <property type="project" value="UniProtKB-KW"/>
</dbReference>
<evidence type="ECO:0000313" key="3">
    <source>
        <dbReference type="Proteomes" id="UP000199202"/>
    </source>
</evidence>
<dbReference type="GO" id="GO:0003700">
    <property type="term" value="F:DNA-binding transcription factor activity"/>
    <property type="evidence" value="ECO:0007669"/>
    <property type="project" value="InterPro"/>
</dbReference>
<evidence type="ECO:0000313" key="2">
    <source>
        <dbReference type="EMBL" id="SDM63887.1"/>
    </source>
</evidence>
<dbReference type="InterPro" id="IPR036390">
    <property type="entry name" value="WH_DNA-bd_sf"/>
</dbReference>
<dbReference type="AlphaFoldDB" id="A0A1G9UVP4"/>
<reference evidence="2 3" key="1">
    <citation type="submission" date="2016-10" db="EMBL/GenBank/DDBJ databases">
        <authorList>
            <person name="de Groot N.N."/>
        </authorList>
    </citation>
    <scope>NUCLEOTIDE SEQUENCE [LARGE SCALE GENOMIC DNA]</scope>
    <source>
        <strain evidence="2 3">CGMCC 4.6533</strain>
    </source>
</reference>
<dbReference type="InterPro" id="IPR000835">
    <property type="entry name" value="HTH_MarR-typ"/>
</dbReference>
<dbReference type="EMBL" id="FNDJ01000050">
    <property type="protein sequence ID" value="SDM63887.1"/>
    <property type="molecule type" value="Genomic_DNA"/>
</dbReference>
<dbReference type="SMART" id="SM00347">
    <property type="entry name" value="HTH_MARR"/>
    <property type="match status" value="1"/>
</dbReference>
<name>A0A1G9UVP4_9ACTN</name>
<dbReference type="PRINTS" id="PR00598">
    <property type="entry name" value="HTHMARR"/>
</dbReference>
<gene>
    <name evidence="2" type="ORF">SAMN05421869_15021</name>
</gene>
<dbReference type="OrthoDB" id="3215333at2"/>
<dbReference type="InterPro" id="IPR036388">
    <property type="entry name" value="WH-like_DNA-bd_sf"/>
</dbReference>
<dbReference type="Proteomes" id="UP000199202">
    <property type="component" value="Unassembled WGS sequence"/>
</dbReference>
<organism evidence="2 3">
    <name type="scientific">Nonomuraea jiangxiensis</name>
    <dbReference type="NCBI Taxonomy" id="633440"/>
    <lineage>
        <taxon>Bacteria</taxon>
        <taxon>Bacillati</taxon>
        <taxon>Actinomycetota</taxon>
        <taxon>Actinomycetes</taxon>
        <taxon>Streptosporangiales</taxon>
        <taxon>Streptosporangiaceae</taxon>
        <taxon>Nonomuraea</taxon>
    </lineage>
</organism>
<dbReference type="InterPro" id="IPR039422">
    <property type="entry name" value="MarR/SlyA-like"/>
</dbReference>
<dbReference type="STRING" id="633440.SAMN05421869_15021"/>
<keyword evidence="3" id="KW-1185">Reference proteome</keyword>
<sequence>MDLPPSLLAITTFTLHKVAVIHRRAVADRLSAEMGFGLWPFAVLSALDDFGPATQRLIGDRLGLDPSDMVRLMDDLIGARLAERERDPADRRRYQVTLTSAGRAALERARRVIADVERDTLAPLTADEREQLRGLALKLFTRQPGGERPRS</sequence>
<dbReference type="GO" id="GO:0006950">
    <property type="term" value="P:response to stress"/>
    <property type="evidence" value="ECO:0007669"/>
    <property type="project" value="TreeGrafter"/>
</dbReference>
<accession>A0A1G9UVP4</accession>
<protein>
    <submittedName>
        <fullName evidence="2">DNA-binding transcriptional regulator, MarR family</fullName>
    </submittedName>
</protein>
<proteinExistence type="predicted"/>
<dbReference type="PANTHER" id="PTHR33164:SF43">
    <property type="entry name" value="HTH-TYPE TRANSCRIPTIONAL REPRESSOR YETL"/>
    <property type="match status" value="1"/>
</dbReference>
<dbReference type="SUPFAM" id="SSF46785">
    <property type="entry name" value="Winged helix' DNA-binding domain"/>
    <property type="match status" value="1"/>
</dbReference>